<reference evidence="1" key="1">
    <citation type="submission" date="2023-07" db="EMBL/GenBank/DDBJ databases">
        <title>Sorghum-associated microbial communities from plants grown in Nebraska, USA.</title>
        <authorList>
            <person name="Schachtman D."/>
        </authorList>
    </citation>
    <scope>NUCLEOTIDE SEQUENCE</scope>
    <source>
        <strain evidence="1">2697</strain>
    </source>
</reference>
<gene>
    <name evidence="1" type="ORF">J2X78_001263</name>
</gene>
<protein>
    <submittedName>
        <fullName evidence="1">Uncharacterized protein</fullName>
    </submittedName>
</protein>
<dbReference type="Proteomes" id="UP001246858">
    <property type="component" value="Unassembled WGS sequence"/>
</dbReference>
<evidence type="ECO:0000313" key="1">
    <source>
        <dbReference type="EMBL" id="MDR6782711.1"/>
    </source>
</evidence>
<comment type="caution">
    <text evidence="1">The sequence shown here is derived from an EMBL/GenBank/DDBJ whole genome shotgun (WGS) entry which is preliminary data.</text>
</comment>
<name>A0ACC6KU23_9SPHI</name>
<evidence type="ECO:0000313" key="2">
    <source>
        <dbReference type="Proteomes" id="UP001246858"/>
    </source>
</evidence>
<proteinExistence type="predicted"/>
<keyword evidence="2" id="KW-1185">Reference proteome</keyword>
<sequence length="36" mass="3797">MKQPLITIMLMVSVLCSSGLAEALGLGNVSVMFERG</sequence>
<organism evidence="1 2">
    <name type="scientific">Pedobacter africanus</name>
    <dbReference type="NCBI Taxonomy" id="151894"/>
    <lineage>
        <taxon>Bacteria</taxon>
        <taxon>Pseudomonadati</taxon>
        <taxon>Bacteroidota</taxon>
        <taxon>Sphingobacteriia</taxon>
        <taxon>Sphingobacteriales</taxon>
        <taxon>Sphingobacteriaceae</taxon>
        <taxon>Pedobacter</taxon>
    </lineage>
</organism>
<accession>A0ACC6KU23</accession>
<dbReference type="EMBL" id="JAVDTF010000001">
    <property type="protein sequence ID" value="MDR6782711.1"/>
    <property type="molecule type" value="Genomic_DNA"/>
</dbReference>